<dbReference type="SUPFAM" id="SSF55486">
    <property type="entry name" value="Metalloproteases ('zincins'), catalytic domain"/>
    <property type="match status" value="2"/>
</dbReference>
<dbReference type="EMBL" id="SJPZ01000004">
    <property type="protein sequence ID" value="TWU59670.1"/>
    <property type="molecule type" value="Genomic_DNA"/>
</dbReference>
<dbReference type="AlphaFoldDB" id="A0A5C6FDV9"/>
<organism evidence="1 2">
    <name type="scientific">Crateriforma conspicua</name>
    <dbReference type="NCBI Taxonomy" id="2527996"/>
    <lineage>
        <taxon>Bacteria</taxon>
        <taxon>Pseudomonadati</taxon>
        <taxon>Planctomycetota</taxon>
        <taxon>Planctomycetia</taxon>
        <taxon>Planctomycetales</taxon>
        <taxon>Planctomycetaceae</taxon>
        <taxon>Crateriforma</taxon>
    </lineage>
</organism>
<comment type="caution">
    <text evidence="1">The sequence shown here is derived from an EMBL/GenBank/DDBJ whole genome shotgun (WGS) entry which is preliminary data.</text>
</comment>
<dbReference type="Gene3D" id="3.40.390.10">
    <property type="entry name" value="Collagenase (Catalytic Domain)"/>
    <property type="match status" value="1"/>
</dbReference>
<evidence type="ECO:0000313" key="1">
    <source>
        <dbReference type="EMBL" id="TWU59670.1"/>
    </source>
</evidence>
<dbReference type="GO" id="GO:0008237">
    <property type="term" value="F:metallopeptidase activity"/>
    <property type="evidence" value="ECO:0007669"/>
    <property type="project" value="InterPro"/>
</dbReference>
<evidence type="ECO:0000313" key="2">
    <source>
        <dbReference type="Proteomes" id="UP000316476"/>
    </source>
</evidence>
<name>A0A5C6FDV9_9PLAN</name>
<proteinExistence type="predicted"/>
<reference evidence="1 2" key="1">
    <citation type="submission" date="2019-02" db="EMBL/GenBank/DDBJ databases">
        <title>Deep-cultivation of Planctomycetes and their phenomic and genomic characterization uncovers novel biology.</title>
        <authorList>
            <person name="Wiegand S."/>
            <person name="Jogler M."/>
            <person name="Boedeker C."/>
            <person name="Pinto D."/>
            <person name="Vollmers J."/>
            <person name="Rivas-Marin E."/>
            <person name="Kohn T."/>
            <person name="Peeters S.H."/>
            <person name="Heuer A."/>
            <person name="Rast P."/>
            <person name="Oberbeckmann S."/>
            <person name="Bunk B."/>
            <person name="Jeske O."/>
            <person name="Meyerdierks A."/>
            <person name="Storesund J.E."/>
            <person name="Kallscheuer N."/>
            <person name="Luecker S."/>
            <person name="Lage O.M."/>
            <person name="Pohl T."/>
            <person name="Merkel B.J."/>
            <person name="Hornburger P."/>
            <person name="Mueller R.-W."/>
            <person name="Bruemmer F."/>
            <person name="Labrenz M."/>
            <person name="Spormann A.M."/>
            <person name="Op Den Camp H."/>
            <person name="Overmann J."/>
            <person name="Amann R."/>
            <person name="Jetten M.S.M."/>
            <person name="Mascher T."/>
            <person name="Medema M.H."/>
            <person name="Devos D.P."/>
            <person name="Kaster A.-K."/>
            <person name="Ovreas L."/>
            <person name="Rohde M."/>
            <person name="Galperin M.Y."/>
            <person name="Jogler C."/>
        </authorList>
    </citation>
    <scope>NUCLEOTIDE SEQUENCE [LARGE SCALE GENOMIC DNA]</scope>
    <source>
        <strain evidence="1 2">V7</strain>
    </source>
</reference>
<dbReference type="Proteomes" id="UP000316476">
    <property type="component" value="Unassembled WGS sequence"/>
</dbReference>
<gene>
    <name evidence="1" type="ORF">V7x_54440</name>
</gene>
<dbReference type="InterPro" id="IPR024079">
    <property type="entry name" value="MetalloPept_cat_dom_sf"/>
</dbReference>
<protein>
    <submittedName>
        <fullName evidence="1">Uncharacterized protein</fullName>
    </submittedName>
</protein>
<accession>A0A5C6FDV9</accession>
<sequence>MIIDLHRALQVTAFLLIGFSFNFAHAFIATNPSLPVTKRLTIQPIVVANNDGLSQSTFMGDPSDEIEIRNWVSSIWSQAGIGVSWLAPEFRNDTFINYGDSPFNGVRPVSDLDVIVASAGSDPANAMDSHLLRMFFVQIVPGQESLSSYSIAGRAQVDESGSAMFVGADLPGAQSMGESLGNQIIARVIAHEIGHNLDLPHVNSAENLMRIDLGEFPTLNARLSSQQVTTARQSRFATAIPEPNVISAVFAATGCLIARHRRRVRSNYRINR</sequence>